<dbReference type="GO" id="GO:0005886">
    <property type="term" value="C:plasma membrane"/>
    <property type="evidence" value="ECO:0007669"/>
    <property type="project" value="UniProtKB-SubCell"/>
</dbReference>
<organism evidence="8 9">
    <name type="scientific">Gordonibacter urolithinfaciens</name>
    <dbReference type="NCBI Taxonomy" id="1335613"/>
    <lineage>
        <taxon>Bacteria</taxon>
        <taxon>Bacillati</taxon>
        <taxon>Actinomycetota</taxon>
        <taxon>Coriobacteriia</taxon>
        <taxon>Eggerthellales</taxon>
        <taxon>Eggerthellaceae</taxon>
        <taxon>Gordonibacter</taxon>
    </lineage>
</organism>
<dbReference type="PANTHER" id="PTHR30561:SF9">
    <property type="entry name" value="4-AMINO-4-DEOXY-L-ARABINOSE-PHOSPHOUNDECAPRENOL FLIPPASE SUBUNIT ARNF-RELATED"/>
    <property type="match status" value="1"/>
</dbReference>
<evidence type="ECO:0000256" key="1">
    <source>
        <dbReference type="ARBA" id="ARBA00004651"/>
    </source>
</evidence>
<evidence type="ECO:0000313" key="9">
    <source>
        <dbReference type="Proteomes" id="UP000285258"/>
    </source>
</evidence>
<feature type="transmembrane region" description="Helical" evidence="6">
    <location>
        <begin position="47"/>
        <end position="67"/>
    </location>
</feature>
<reference evidence="9" key="1">
    <citation type="submission" date="2018-05" db="EMBL/GenBank/DDBJ databases">
        <title>Genome Sequencing of selected type strains of the family Eggerthellaceae.</title>
        <authorList>
            <person name="Danylec N."/>
            <person name="Stoll D.A."/>
            <person name="Doetsch A."/>
            <person name="Huch M."/>
        </authorList>
    </citation>
    <scope>NUCLEOTIDE SEQUENCE [LARGE SCALE GENOMIC DNA]</scope>
    <source>
        <strain evidence="9">DSM 27213</strain>
    </source>
</reference>
<evidence type="ECO:0000313" key="8">
    <source>
        <dbReference type="EMBL" id="ROT90579.1"/>
    </source>
</evidence>
<name>A0A423ULG6_9ACTN</name>
<gene>
    <name evidence="8" type="ORF">DMP12_06125</name>
    <name evidence="7" type="ORF">GKG38_06025</name>
</gene>
<evidence type="ECO:0000313" key="7">
    <source>
        <dbReference type="EMBL" id="MSA94621.1"/>
    </source>
</evidence>
<dbReference type="PANTHER" id="PTHR30561">
    <property type="entry name" value="SMR FAMILY PROTON-DEPENDENT DRUG EFFLUX TRANSPORTER SUGE"/>
    <property type="match status" value="1"/>
</dbReference>
<dbReference type="Gene3D" id="1.10.3730.20">
    <property type="match status" value="1"/>
</dbReference>
<reference evidence="7 10" key="4">
    <citation type="journal article" date="2019" name="Nat. Med.">
        <title>A library of human gut bacterial isolates paired with longitudinal multiomics data enables mechanistic microbiome research.</title>
        <authorList>
            <person name="Poyet M."/>
            <person name="Groussin M."/>
            <person name="Gibbons S.M."/>
            <person name="Avila-Pacheco J."/>
            <person name="Jiang X."/>
            <person name="Kearney S.M."/>
            <person name="Perrotta A.R."/>
            <person name="Berdy B."/>
            <person name="Zhao S."/>
            <person name="Lieberman T.D."/>
            <person name="Swanson P.K."/>
            <person name="Smith M."/>
            <person name="Roesemann S."/>
            <person name="Alexander J.E."/>
            <person name="Rich S.A."/>
            <person name="Livny J."/>
            <person name="Vlamakis H."/>
            <person name="Clish C."/>
            <person name="Bullock K."/>
            <person name="Deik A."/>
            <person name="Scott J."/>
            <person name="Pierce K.A."/>
            <person name="Xavier R.J."/>
            <person name="Alm E.J."/>
        </authorList>
    </citation>
    <scope>NUCLEOTIDE SEQUENCE [LARGE SCALE GENOMIC DNA]</scope>
    <source>
        <strain evidence="7 10">BIOML-A1</strain>
    </source>
</reference>
<dbReference type="InterPro" id="IPR037185">
    <property type="entry name" value="EmrE-like"/>
</dbReference>
<evidence type="ECO:0000256" key="4">
    <source>
        <dbReference type="ARBA" id="ARBA00022989"/>
    </source>
</evidence>
<feature type="transmembrane region" description="Helical" evidence="6">
    <location>
        <begin position="6"/>
        <end position="26"/>
    </location>
</feature>
<feature type="transmembrane region" description="Helical" evidence="6">
    <location>
        <begin position="73"/>
        <end position="91"/>
    </location>
</feature>
<accession>A0A423ULG6</accession>
<evidence type="ECO:0000313" key="10">
    <source>
        <dbReference type="Proteomes" id="UP000462865"/>
    </source>
</evidence>
<keyword evidence="2" id="KW-1003">Cell membrane</keyword>
<reference evidence="8" key="2">
    <citation type="journal article" date="2019" name="Int. J. Syst. Evol. Microbiol.">
        <title>Gordonibacter faecihominis is a later heterotypic synonym of Gordonibacter urolithinfaciens.</title>
        <authorList>
            <person name="Danylec N."/>
            <person name="Stoll D.A."/>
            <person name="Huch M."/>
        </authorList>
    </citation>
    <scope>NUCLEOTIDE SEQUENCE</scope>
    <source>
        <strain evidence="8">DSM 27213</strain>
    </source>
</reference>
<dbReference type="EMBL" id="QIBW01000005">
    <property type="protein sequence ID" value="ROT90579.1"/>
    <property type="molecule type" value="Genomic_DNA"/>
</dbReference>
<evidence type="ECO:0000256" key="5">
    <source>
        <dbReference type="ARBA" id="ARBA00023136"/>
    </source>
</evidence>
<protein>
    <submittedName>
        <fullName evidence="8">Multidrug ABC transporter</fullName>
    </submittedName>
</protein>
<evidence type="ECO:0000256" key="3">
    <source>
        <dbReference type="ARBA" id="ARBA00022692"/>
    </source>
</evidence>
<proteinExistence type="predicted"/>
<comment type="subcellular location">
    <subcellularLocation>
        <location evidence="1">Cell membrane</location>
        <topology evidence="1">Multi-pass membrane protein</topology>
    </subcellularLocation>
</comment>
<evidence type="ECO:0000256" key="6">
    <source>
        <dbReference type="SAM" id="Phobius"/>
    </source>
</evidence>
<dbReference type="AlphaFoldDB" id="A0A423ULG6"/>
<dbReference type="Proteomes" id="UP000462865">
    <property type="component" value="Unassembled WGS sequence"/>
</dbReference>
<reference evidence="8" key="3">
    <citation type="journal article" date="2019" name="Microbiol. Resour. Announc.">
        <title>Draft Genome Sequences of Type Strains of Gordonibacter faecihominis, Paraeggerthella hongkongensis, Parvibacter caecicola,Slackia equolifaciens, Slackia faecicanis, and Slackia isoflavoniconvertens.</title>
        <authorList>
            <person name="Danylec N."/>
            <person name="Stoll D.A."/>
            <person name="Dotsch A."/>
            <person name="Huch M."/>
        </authorList>
    </citation>
    <scope>NUCLEOTIDE SEQUENCE</scope>
    <source>
        <strain evidence="8">DSM 27213</strain>
    </source>
</reference>
<dbReference type="InterPro" id="IPR000390">
    <property type="entry name" value="Small_drug/metabolite_transptr"/>
</dbReference>
<comment type="caution">
    <text evidence="8">The sequence shown here is derived from an EMBL/GenBank/DDBJ whole genome shotgun (WGS) entry which is preliminary data.</text>
</comment>
<dbReference type="Proteomes" id="UP000285258">
    <property type="component" value="Unassembled WGS sequence"/>
</dbReference>
<sequence>MDSTVLLYSCVLLLGVFISSISQVMLKKAALKEYDSPIKEYLNPLVVFAYVLFIGTTFLSILAYRGIPLSMGPILEATSYVYVTVFGVTIFKEKMTRKKLVALGLILAGICVYSFGR</sequence>
<keyword evidence="3 6" id="KW-0812">Transmembrane</keyword>
<dbReference type="SUPFAM" id="SSF103481">
    <property type="entry name" value="Multidrug resistance efflux transporter EmrE"/>
    <property type="match status" value="1"/>
</dbReference>
<feature type="transmembrane region" description="Helical" evidence="6">
    <location>
        <begin position="100"/>
        <end position="116"/>
    </location>
</feature>
<dbReference type="GO" id="GO:0022857">
    <property type="term" value="F:transmembrane transporter activity"/>
    <property type="evidence" value="ECO:0007669"/>
    <property type="project" value="InterPro"/>
</dbReference>
<evidence type="ECO:0000256" key="2">
    <source>
        <dbReference type="ARBA" id="ARBA00022475"/>
    </source>
</evidence>
<dbReference type="EMBL" id="WKZA01000019">
    <property type="protein sequence ID" value="MSA94621.1"/>
    <property type="molecule type" value="Genomic_DNA"/>
</dbReference>
<keyword evidence="4 6" id="KW-1133">Transmembrane helix</keyword>
<dbReference type="RefSeq" id="WP_096226852.1">
    <property type="nucleotide sequence ID" value="NZ_CP168029.1"/>
</dbReference>
<keyword evidence="5 6" id="KW-0472">Membrane</keyword>